<keyword evidence="1" id="KW-0812">Transmembrane</keyword>
<proteinExistence type="predicted"/>
<dbReference type="Pfam" id="PF07853">
    <property type="entry name" value="DUF1648"/>
    <property type="match status" value="1"/>
</dbReference>
<sequence length="223" mass="25634">MTNTNENQQVKWSKNDWIMLGTNALLFVIFFIIFDNRLPANMASHYNIHGEQDGTMAKWSFWLMYAGIGLALPTFLSAMRYIDPRKNNYSRFEGYYQLMRWAISLFIHAVILLVILDNIGYKLPAIQLVVGGIGLLWMIIGNRMGQVRSNFFVGIKTPWALSDENNWRLTHRLAARLWFIAGLLMFASAWFVPSPWTVGVLLTCALASSLIPTVYSYILSRRK</sequence>
<dbReference type="Pfam" id="PF13630">
    <property type="entry name" value="SdpI"/>
    <property type="match status" value="1"/>
</dbReference>
<evidence type="ECO:0000313" key="4">
    <source>
        <dbReference type="Proteomes" id="UP001493487"/>
    </source>
</evidence>
<dbReference type="PIRSF" id="PIRSF038959">
    <property type="entry name" value="SdpI"/>
    <property type="match status" value="1"/>
</dbReference>
<keyword evidence="1" id="KW-0472">Membrane</keyword>
<feature type="transmembrane region" description="Helical" evidence="1">
    <location>
        <begin position="173"/>
        <end position="192"/>
    </location>
</feature>
<keyword evidence="4" id="KW-1185">Reference proteome</keyword>
<dbReference type="Proteomes" id="UP001493487">
    <property type="component" value="Unassembled WGS sequence"/>
</dbReference>
<feature type="domain" description="DUF1648" evidence="2">
    <location>
        <begin position="25"/>
        <end position="66"/>
    </location>
</feature>
<evidence type="ECO:0000256" key="1">
    <source>
        <dbReference type="SAM" id="Phobius"/>
    </source>
</evidence>
<feature type="transmembrane region" description="Helical" evidence="1">
    <location>
        <begin position="98"/>
        <end position="116"/>
    </location>
</feature>
<dbReference type="RefSeq" id="WP_232185345.1">
    <property type="nucleotide sequence ID" value="NZ_JAIOAP010000004.1"/>
</dbReference>
<dbReference type="InterPro" id="IPR026272">
    <property type="entry name" value="SdpI"/>
</dbReference>
<dbReference type="PANTHER" id="PTHR37810">
    <property type="entry name" value="IMMUNITY PROTEIN SDPI"/>
    <property type="match status" value="1"/>
</dbReference>
<dbReference type="EMBL" id="JASKHM010000003">
    <property type="protein sequence ID" value="MEQ4481976.1"/>
    <property type="molecule type" value="Genomic_DNA"/>
</dbReference>
<organism evidence="3 4">
    <name type="scientific">Cohnella silvisoli</name>
    <dbReference type="NCBI Taxonomy" id="2873699"/>
    <lineage>
        <taxon>Bacteria</taxon>
        <taxon>Bacillati</taxon>
        <taxon>Bacillota</taxon>
        <taxon>Bacilli</taxon>
        <taxon>Bacillales</taxon>
        <taxon>Paenibacillaceae</taxon>
        <taxon>Cohnella</taxon>
    </lineage>
</organism>
<feature type="transmembrane region" description="Helical" evidence="1">
    <location>
        <begin position="17"/>
        <end position="34"/>
    </location>
</feature>
<dbReference type="InterPro" id="IPR025962">
    <property type="entry name" value="SdpI/YhfL"/>
</dbReference>
<protein>
    <submittedName>
        <fullName evidence="3">SdpI family protein</fullName>
    </submittedName>
</protein>
<evidence type="ECO:0000313" key="3">
    <source>
        <dbReference type="EMBL" id="MEQ4481976.1"/>
    </source>
</evidence>
<gene>
    <name evidence="3" type="ORF">QJS35_06175</name>
</gene>
<keyword evidence="1" id="KW-1133">Transmembrane helix</keyword>
<evidence type="ECO:0000259" key="2">
    <source>
        <dbReference type="Pfam" id="PF07853"/>
    </source>
</evidence>
<feature type="transmembrane region" description="Helical" evidence="1">
    <location>
        <begin position="198"/>
        <end position="218"/>
    </location>
</feature>
<feature type="transmembrane region" description="Helical" evidence="1">
    <location>
        <begin position="122"/>
        <end position="140"/>
    </location>
</feature>
<comment type="caution">
    <text evidence="3">The sequence shown here is derived from an EMBL/GenBank/DDBJ whole genome shotgun (WGS) entry which is preliminary data.</text>
</comment>
<dbReference type="PANTHER" id="PTHR37810:SF5">
    <property type="entry name" value="IMMUNITY PROTEIN SDPI"/>
    <property type="match status" value="1"/>
</dbReference>
<dbReference type="InterPro" id="IPR012867">
    <property type="entry name" value="DUF1648"/>
</dbReference>
<accession>A0ABV1KQU7</accession>
<name>A0ABV1KQU7_9BACL</name>
<reference evidence="3 4" key="1">
    <citation type="journal article" date="2023" name="Genome Announc.">
        <title>Pan-Genome Analyses of the Genus Cohnella and Proposal of the Novel Species Cohnella silvisoli sp. nov., Isolated from Forest Soil.</title>
        <authorList>
            <person name="Wang C."/>
            <person name="Mao L."/>
            <person name="Bao G."/>
            <person name="Zhu H."/>
        </authorList>
    </citation>
    <scope>NUCLEOTIDE SEQUENCE [LARGE SCALE GENOMIC DNA]</scope>
    <source>
        <strain evidence="3 4">NL03-T5-1</strain>
    </source>
</reference>
<feature type="transmembrane region" description="Helical" evidence="1">
    <location>
        <begin position="59"/>
        <end position="78"/>
    </location>
</feature>